<evidence type="ECO:0000256" key="2">
    <source>
        <dbReference type="ARBA" id="ARBA00007322"/>
    </source>
</evidence>
<comment type="subcellular location">
    <subcellularLocation>
        <location evidence="1">Membrane</location>
        <topology evidence="1">Multi-pass membrane protein</topology>
    </subcellularLocation>
</comment>
<keyword evidence="8" id="KW-1185">Reference proteome</keyword>
<dbReference type="InterPro" id="IPR051645">
    <property type="entry name" value="PER33/POM33_regulator"/>
</dbReference>
<dbReference type="AlphaFoldDB" id="A0A1D2V8Q3"/>
<dbReference type="PANTHER" id="PTHR12703">
    <property type="entry name" value="TRANSMEMBRANE PROTEIN 33"/>
    <property type="match status" value="1"/>
</dbReference>
<keyword evidence="5 6" id="KW-0472">Membrane</keyword>
<evidence type="ECO:0000313" key="8">
    <source>
        <dbReference type="Proteomes" id="UP000095038"/>
    </source>
</evidence>
<dbReference type="GO" id="GO:0061024">
    <property type="term" value="P:membrane organization"/>
    <property type="evidence" value="ECO:0007669"/>
    <property type="project" value="TreeGrafter"/>
</dbReference>
<feature type="transmembrane region" description="Helical" evidence="6">
    <location>
        <begin position="120"/>
        <end position="140"/>
    </location>
</feature>
<dbReference type="GO" id="GO:0016020">
    <property type="term" value="C:membrane"/>
    <property type="evidence" value="ECO:0007669"/>
    <property type="project" value="UniProtKB-SubCell"/>
</dbReference>
<accession>A0A1D2V8Q3</accession>
<feature type="transmembrane region" description="Helical" evidence="6">
    <location>
        <begin position="177"/>
        <end position="195"/>
    </location>
</feature>
<dbReference type="Proteomes" id="UP000095038">
    <property type="component" value="Unassembled WGS sequence"/>
</dbReference>
<dbReference type="InParanoid" id="A0A1D2V8Q3"/>
<dbReference type="GO" id="GO:0071786">
    <property type="term" value="P:endoplasmic reticulum tubular network organization"/>
    <property type="evidence" value="ECO:0007669"/>
    <property type="project" value="TreeGrafter"/>
</dbReference>
<dbReference type="PANTHER" id="PTHR12703:SF4">
    <property type="entry name" value="TRANSMEMBRANE PROTEIN 33"/>
    <property type="match status" value="1"/>
</dbReference>
<evidence type="ECO:0000256" key="4">
    <source>
        <dbReference type="ARBA" id="ARBA00022989"/>
    </source>
</evidence>
<dbReference type="InterPro" id="IPR005344">
    <property type="entry name" value="TMEM33/Pom33"/>
</dbReference>
<gene>
    <name evidence="7" type="ORF">ASCRUDRAFT_72896</name>
</gene>
<evidence type="ECO:0000313" key="7">
    <source>
        <dbReference type="EMBL" id="ODV58032.1"/>
    </source>
</evidence>
<reference evidence="8" key="1">
    <citation type="submission" date="2016-05" db="EMBL/GenBank/DDBJ databases">
        <title>Comparative genomics of biotechnologically important yeasts.</title>
        <authorList>
            <consortium name="DOE Joint Genome Institute"/>
            <person name="Riley R."/>
            <person name="Haridas S."/>
            <person name="Wolfe K.H."/>
            <person name="Lopes M.R."/>
            <person name="Hittinger C.T."/>
            <person name="Goker M."/>
            <person name="Salamov A."/>
            <person name="Wisecaver J."/>
            <person name="Long T.M."/>
            <person name="Aerts A.L."/>
            <person name="Barry K."/>
            <person name="Choi C."/>
            <person name="Clum A."/>
            <person name="Coughlan A.Y."/>
            <person name="Deshpande S."/>
            <person name="Douglass A.P."/>
            <person name="Hanson S.J."/>
            <person name="Klenk H.-P."/>
            <person name="Labutti K."/>
            <person name="Lapidus A."/>
            <person name="Lindquist E."/>
            <person name="Lipzen A."/>
            <person name="Meier-Kolthoff J.P."/>
            <person name="Ohm R.A."/>
            <person name="Otillar R.P."/>
            <person name="Pangilinan J."/>
            <person name="Peng Y."/>
            <person name="Rokas A."/>
            <person name="Rosa C.A."/>
            <person name="Scheuner C."/>
            <person name="Sibirny A.A."/>
            <person name="Slot J.C."/>
            <person name="Stielow J.B."/>
            <person name="Sun H."/>
            <person name="Kurtzman C.P."/>
            <person name="Blackwell M."/>
            <person name="Grigoriev I.V."/>
            <person name="Jeffries T.W."/>
        </authorList>
    </citation>
    <scope>NUCLEOTIDE SEQUENCE [LARGE SCALE GENOMIC DNA]</scope>
    <source>
        <strain evidence="8">DSM 1968</strain>
    </source>
</reference>
<evidence type="ECO:0000256" key="5">
    <source>
        <dbReference type="ARBA" id="ARBA00023136"/>
    </source>
</evidence>
<keyword evidence="4 6" id="KW-1133">Transmembrane helix</keyword>
<proteinExistence type="inferred from homology"/>
<evidence type="ECO:0000256" key="3">
    <source>
        <dbReference type="ARBA" id="ARBA00022692"/>
    </source>
</evidence>
<organism evidence="7 8">
    <name type="scientific">Ascoidea rubescens DSM 1968</name>
    <dbReference type="NCBI Taxonomy" id="1344418"/>
    <lineage>
        <taxon>Eukaryota</taxon>
        <taxon>Fungi</taxon>
        <taxon>Dikarya</taxon>
        <taxon>Ascomycota</taxon>
        <taxon>Saccharomycotina</taxon>
        <taxon>Saccharomycetes</taxon>
        <taxon>Ascoideaceae</taxon>
        <taxon>Ascoidea</taxon>
    </lineage>
</organism>
<feature type="transmembrane region" description="Helical" evidence="6">
    <location>
        <begin position="78"/>
        <end position="99"/>
    </location>
</feature>
<evidence type="ECO:0000256" key="6">
    <source>
        <dbReference type="SAM" id="Phobius"/>
    </source>
</evidence>
<sequence>MVDKADIRKFKNDLSFEKIDYLVKYNLLSIFPEVTLTLKYVWGISHFITIIGTIGYFLTIFNFSKLNLIEPIYFKPTIWYYSADLGAILTYSIVIFISINNSMPELVPFTLSKFLKFENSHLLSFAMLWLFTPITIFKILPFTLYSLLNLSNYLAVEVFPDSSLAELMNSLIEILETPLLLMAAHLDLILFPIILMQSINQQNFYPYVIYSIIWCLRIESSEVSKTSLYCLIHTIDNWVQSSSYVDKYSYEKWTVFRTFMDRQLPLRLSKTESIDTPDADEGLVDLWNIADHLSETDTCS</sequence>
<dbReference type="Pfam" id="PF03661">
    <property type="entry name" value="TMEM33_Pom33"/>
    <property type="match status" value="1"/>
</dbReference>
<feature type="transmembrane region" description="Helical" evidence="6">
    <location>
        <begin position="40"/>
        <end position="58"/>
    </location>
</feature>
<comment type="similarity">
    <text evidence="2">Belongs to the PER33/POM33 family.</text>
</comment>
<dbReference type="GO" id="GO:0005783">
    <property type="term" value="C:endoplasmic reticulum"/>
    <property type="evidence" value="ECO:0007669"/>
    <property type="project" value="TreeGrafter"/>
</dbReference>
<evidence type="ECO:0000256" key="1">
    <source>
        <dbReference type="ARBA" id="ARBA00004141"/>
    </source>
</evidence>
<keyword evidence="3 6" id="KW-0812">Transmembrane</keyword>
<dbReference type="OrthoDB" id="5581259at2759"/>
<dbReference type="EMBL" id="KV454495">
    <property type="protein sequence ID" value="ODV58032.1"/>
    <property type="molecule type" value="Genomic_DNA"/>
</dbReference>
<dbReference type="GeneID" id="30965762"/>
<protein>
    <submittedName>
        <fullName evidence="7">Uncharacterized protein</fullName>
    </submittedName>
</protein>
<dbReference type="RefSeq" id="XP_020044339.1">
    <property type="nucleotide sequence ID" value="XM_020192126.1"/>
</dbReference>
<name>A0A1D2V8Q3_9ASCO</name>